<comment type="caution">
    <text evidence="1">The sequence shown here is derived from an EMBL/GenBank/DDBJ whole genome shotgun (WGS) entry which is preliminary data.</text>
</comment>
<organism evidence="1 2">
    <name type="scientific">Cryomorpha ignava</name>
    <dbReference type="NCBI Taxonomy" id="101383"/>
    <lineage>
        <taxon>Bacteria</taxon>
        <taxon>Pseudomonadati</taxon>
        <taxon>Bacteroidota</taxon>
        <taxon>Flavobacteriia</taxon>
        <taxon>Flavobacteriales</taxon>
        <taxon>Cryomorphaceae</taxon>
        <taxon>Cryomorpha</taxon>
    </lineage>
</organism>
<reference evidence="1 2" key="1">
    <citation type="submission" date="2020-02" db="EMBL/GenBank/DDBJ databases">
        <title>Out from the shadows clarifying the taxonomy of the family Cryomorphaceae and related taxa by utilizing the GTDB taxonomic framework.</title>
        <authorList>
            <person name="Bowman J.P."/>
        </authorList>
    </citation>
    <scope>NUCLEOTIDE SEQUENCE [LARGE SCALE GENOMIC DNA]</scope>
    <source>
        <strain evidence="1 2">QSSC 1-22</strain>
    </source>
</reference>
<evidence type="ECO:0000313" key="2">
    <source>
        <dbReference type="Proteomes" id="UP000486602"/>
    </source>
</evidence>
<dbReference type="AlphaFoldDB" id="A0A7K3WR89"/>
<evidence type="ECO:0000313" key="1">
    <source>
        <dbReference type="EMBL" id="NEN24193.1"/>
    </source>
</evidence>
<dbReference type="Proteomes" id="UP000486602">
    <property type="component" value="Unassembled WGS sequence"/>
</dbReference>
<sequence length="91" mass="10576">MDGSITMTNNWDDWNGKSTTYCLTVDSIYFDKSINREAVALSGCGNLEGDTCCVNYYFSSSYGFYKWQYNWNNTQIFSMNLVQELNDYGYK</sequence>
<protein>
    <submittedName>
        <fullName evidence="1">Uncharacterized protein</fullName>
    </submittedName>
</protein>
<dbReference type="EMBL" id="JAAGVY010000021">
    <property type="protein sequence ID" value="NEN24193.1"/>
    <property type="molecule type" value="Genomic_DNA"/>
</dbReference>
<proteinExistence type="predicted"/>
<accession>A0A7K3WR89</accession>
<dbReference type="RefSeq" id="WP_163285586.1">
    <property type="nucleotide sequence ID" value="NZ_JAAGVY010000021.1"/>
</dbReference>
<name>A0A7K3WR89_9FLAO</name>
<gene>
    <name evidence="1" type="ORF">G3O08_11835</name>
</gene>
<keyword evidence="2" id="KW-1185">Reference proteome</keyword>